<accession>A0A2J8KZD1</accession>
<dbReference type="EMBL" id="NBAG03000325">
    <property type="protein sequence ID" value="PNI40376.1"/>
    <property type="molecule type" value="Genomic_DNA"/>
</dbReference>
<comment type="caution">
    <text evidence="1">The sequence shown here is derived from an EMBL/GenBank/DDBJ whole genome shotgun (WGS) entry which is preliminary data.</text>
</comment>
<gene>
    <name evidence="1" type="ORF">CK820_G0034673</name>
</gene>
<dbReference type="AlphaFoldDB" id="A0A2J8KZD1"/>
<sequence length="63" mass="6976">SGPFCGTISSKKKKKMMYLTTRNAVAEDDRNKKRLYESEISGGLIKGVGNFKSTFLTSELPLC</sequence>
<evidence type="ECO:0000313" key="1">
    <source>
        <dbReference type="EMBL" id="PNI40376.1"/>
    </source>
</evidence>
<proteinExistence type="predicted"/>
<organism evidence="1 2">
    <name type="scientific">Pan troglodytes</name>
    <name type="common">Chimpanzee</name>
    <dbReference type="NCBI Taxonomy" id="9598"/>
    <lineage>
        <taxon>Eukaryota</taxon>
        <taxon>Metazoa</taxon>
        <taxon>Chordata</taxon>
        <taxon>Craniata</taxon>
        <taxon>Vertebrata</taxon>
        <taxon>Euteleostomi</taxon>
        <taxon>Mammalia</taxon>
        <taxon>Eutheria</taxon>
        <taxon>Euarchontoglires</taxon>
        <taxon>Primates</taxon>
        <taxon>Haplorrhini</taxon>
        <taxon>Catarrhini</taxon>
        <taxon>Hominidae</taxon>
        <taxon>Pan</taxon>
    </lineage>
</organism>
<evidence type="ECO:0000313" key="2">
    <source>
        <dbReference type="Proteomes" id="UP000236370"/>
    </source>
</evidence>
<dbReference type="Proteomes" id="UP000236370">
    <property type="component" value="Unassembled WGS sequence"/>
</dbReference>
<protein>
    <submittedName>
        <fullName evidence="1">MPP6 isoform 3</fullName>
    </submittedName>
</protein>
<feature type="non-terminal residue" evidence="1">
    <location>
        <position position="1"/>
    </location>
</feature>
<reference evidence="1 2" key="1">
    <citation type="submission" date="2017-12" db="EMBL/GenBank/DDBJ databases">
        <title>High-resolution comparative analysis of great ape genomes.</title>
        <authorList>
            <person name="Pollen A."/>
            <person name="Hastie A."/>
            <person name="Hormozdiari F."/>
            <person name="Dougherty M."/>
            <person name="Liu R."/>
            <person name="Chaisson M."/>
            <person name="Hoppe E."/>
            <person name="Hill C."/>
            <person name="Pang A."/>
            <person name="Hillier L."/>
            <person name="Baker C."/>
            <person name="Armstrong J."/>
            <person name="Shendure J."/>
            <person name="Paten B."/>
            <person name="Wilson R."/>
            <person name="Chao H."/>
            <person name="Schneider V."/>
            <person name="Ventura M."/>
            <person name="Kronenberg Z."/>
            <person name="Murali S."/>
            <person name="Gordon D."/>
            <person name="Cantsilieris S."/>
            <person name="Munson K."/>
            <person name="Nelson B."/>
            <person name="Raja A."/>
            <person name="Underwood J."/>
            <person name="Diekhans M."/>
            <person name="Fiddes I."/>
            <person name="Haussler D."/>
            <person name="Eichler E."/>
        </authorList>
    </citation>
    <scope>NUCLEOTIDE SEQUENCE [LARGE SCALE GENOMIC DNA]</scope>
    <source>
        <strain evidence="1">Yerkes chimp pedigree #C0471</strain>
    </source>
</reference>
<name>A0A2J8KZD1_PANTR</name>